<reference evidence="2 3" key="1">
    <citation type="journal article" date="2016" name="Nat. Commun.">
        <title>Thousands of microbial genomes shed light on interconnected biogeochemical processes in an aquifer system.</title>
        <authorList>
            <person name="Anantharaman K."/>
            <person name="Brown C.T."/>
            <person name="Hug L.A."/>
            <person name="Sharon I."/>
            <person name="Castelle C.J."/>
            <person name="Probst A.J."/>
            <person name="Thomas B.C."/>
            <person name="Singh A."/>
            <person name="Wilkins M.J."/>
            <person name="Karaoz U."/>
            <person name="Brodie E.L."/>
            <person name="Williams K.H."/>
            <person name="Hubbard S.S."/>
            <person name="Banfield J.F."/>
        </authorList>
    </citation>
    <scope>NUCLEOTIDE SEQUENCE [LARGE SCALE GENOMIC DNA]</scope>
</reference>
<protein>
    <submittedName>
        <fullName evidence="2">Uncharacterized protein</fullName>
    </submittedName>
</protein>
<keyword evidence="1" id="KW-0472">Membrane</keyword>
<gene>
    <name evidence="2" type="ORF">A3J48_01140</name>
</gene>
<evidence type="ECO:0000313" key="2">
    <source>
        <dbReference type="EMBL" id="OGE85988.1"/>
    </source>
</evidence>
<keyword evidence="1" id="KW-0812">Transmembrane</keyword>
<keyword evidence="1" id="KW-1133">Transmembrane helix</keyword>
<feature type="transmembrane region" description="Helical" evidence="1">
    <location>
        <begin position="74"/>
        <end position="95"/>
    </location>
</feature>
<organism evidence="2 3">
    <name type="scientific">Candidatus Doudnabacteria bacterium RIFCSPHIGHO2_02_FULL_46_11</name>
    <dbReference type="NCBI Taxonomy" id="1817832"/>
    <lineage>
        <taxon>Bacteria</taxon>
        <taxon>Candidatus Doudnaibacteriota</taxon>
    </lineage>
</organism>
<proteinExistence type="predicted"/>
<comment type="caution">
    <text evidence="2">The sequence shown here is derived from an EMBL/GenBank/DDBJ whole genome shotgun (WGS) entry which is preliminary data.</text>
</comment>
<sequence length="427" mass="48362">MKRSEIVDFIIQQQAHGKSEAEMRDKLRAAGWGEAEIVEAFVEAEDKREALQIRNLWKSTSVRPAKTKKNAKRVYYITGAALVLITVFLLVFRFVNLEKEYSEEDVGQEYFKKVGTLYVDLLTEEMTYGFSMLESTLDRWNEAVDFHQKRFTPANIKDESVKFEYFRGQIENVGNGGRFEYEWDLSKSAAEISYKIGGQTVWSRADICATNFKAPYSFSPDYLKFAANVPNSRGYCSGSHIIYDVGSNQIVFFETNEGYILAWADNENLIVANNESAVRDRYLYPWFWQFNLGVGQLLPITDTMVKAPFPDLQGLSRGDWSQLSFSPSGEWLAVFDRNFSLQKPDQGDRVWLVNLKKPLQVSVAGISCEESCSAVIWSGNEREILVRSTKTLSSPPRGSVGGATTGKVVKIILPETIEIPEAQTLPK</sequence>
<dbReference type="SUPFAM" id="SSF82171">
    <property type="entry name" value="DPP6 N-terminal domain-like"/>
    <property type="match status" value="1"/>
</dbReference>
<evidence type="ECO:0000313" key="3">
    <source>
        <dbReference type="Proteomes" id="UP000176786"/>
    </source>
</evidence>
<evidence type="ECO:0000256" key="1">
    <source>
        <dbReference type="SAM" id="Phobius"/>
    </source>
</evidence>
<dbReference type="Proteomes" id="UP000176786">
    <property type="component" value="Unassembled WGS sequence"/>
</dbReference>
<dbReference type="EMBL" id="MFES01000018">
    <property type="protein sequence ID" value="OGE85988.1"/>
    <property type="molecule type" value="Genomic_DNA"/>
</dbReference>
<name>A0A1F5P7T3_9BACT</name>
<accession>A0A1F5P7T3</accession>
<dbReference type="AlphaFoldDB" id="A0A1F5P7T3"/>